<proteinExistence type="inferred from homology"/>
<evidence type="ECO:0000256" key="1">
    <source>
        <dbReference type="ARBA" id="ARBA00012776"/>
    </source>
</evidence>
<keyword evidence="3" id="KW-0378">Hydrolase</keyword>
<organism evidence="8 9">
    <name type="scientific">Xanthoceras sorbifolium</name>
    <dbReference type="NCBI Taxonomy" id="99658"/>
    <lineage>
        <taxon>Eukaryota</taxon>
        <taxon>Viridiplantae</taxon>
        <taxon>Streptophyta</taxon>
        <taxon>Embryophyta</taxon>
        <taxon>Tracheophyta</taxon>
        <taxon>Spermatophyta</taxon>
        <taxon>Magnoliopsida</taxon>
        <taxon>eudicotyledons</taxon>
        <taxon>Gunneridae</taxon>
        <taxon>Pentapetalae</taxon>
        <taxon>rosids</taxon>
        <taxon>malvids</taxon>
        <taxon>Sapindales</taxon>
        <taxon>Sapindaceae</taxon>
        <taxon>Xanthoceroideae</taxon>
        <taxon>Xanthoceras</taxon>
    </lineage>
</organism>
<dbReference type="InterPro" id="IPR020867">
    <property type="entry name" value="THF_DH/CycHdrlase_CS"/>
</dbReference>
<feature type="domain" description="Tetrahydrofolate dehydrogenase/cyclohydrolase NAD(P)-binding" evidence="7">
    <location>
        <begin position="188"/>
        <end position="336"/>
    </location>
</feature>
<dbReference type="InterPro" id="IPR036291">
    <property type="entry name" value="NAD(P)-bd_dom_sf"/>
</dbReference>
<dbReference type="InterPro" id="IPR046346">
    <property type="entry name" value="Aminoacid_DH-like_N_sf"/>
</dbReference>
<evidence type="ECO:0000256" key="3">
    <source>
        <dbReference type="ARBA" id="ARBA00022801"/>
    </source>
</evidence>
<dbReference type="HAMAP" id="MF_01576">
    <property type="entry name" value="THF_DHG_CYH"/>
    <property type="match status" value="1"/>
</dbReference>
<sequence length="340" mass="37046">MRVWQILKRKGLCSTALNHAAILGPNLPDVWIPPNTSSTMDSRVDVQTATIIDGKAIAQDIRSQIAREVCRMKASIGKSPGLAVVLVGKRRDSQTYIRVKLKACDEVGIPSFIAQLPENCTEYQLLNVVSGFNDNPLVHGIIVQLPLPQHLDEEKIIDSVSPEKDVDGFHPLNMGNLAMRRREPLFIPCASKGCIELLLRSGVEIMGKKAVVIGRSKIVGLPTSLLLQRHQATVSTVHAFTKNPEKITREADIVVSDVGIPNIVLGNWLKPGAFVIDMGTNPIKDPNSRNGYRITGDICFKEATKVVSAITPVPGGIGPITITMLLSNTLDSAKRAFRFP</sequence>
<keyword evidence="2" id="KW-0554">One-carbon metabolism</keyword>
<keyword evidence="5" id="KW-0511">Multifunctional enzyme</keyword>
<protein>
    <recommendedName>
        <fullName evidence="1">methenyltetrahydrofolate cyclohydrolase</fullName>
        <ecNumber evidence="1">3.5.4.9</ecNumber>
    </recommendedName>
</protein>
<dbReference type="InterPro" id="IPR020630">
    <property type="entry name" value="THF_DH/CycHdrlase_cat_dom"/>
</dbReference>
<evidence type="ECO:0000256" key="4">
    <source>
        <dbReference type="ARBA" id="ARBA00023002"/>
    </source>
</evidence>
<dbReference type="PANTHER" id="PTHR48099">
    <property type="entry name" value="C-1-TETRAHYDROFOLATE SYNTHASE, CYTOPLASMIC-RELATED"/>
    <property type="match status" value="1"/>
</dbReference>
<dbReference type="EMBL" id="JAFEMO010000014">
    <property type="protein sequence ID" value="KAH7548457.1"/>
    <property type="molecule type" value="Genomic_DNA"/>
</dbReference>
<dbReference type="EC" id="3.5.4.9" evidence="1"/>
<gene>
    <name evidence="8" type="ORF">JRO89_XS14G0137100</name>
</gene>
<reference evidence="8 9" key="1">
    <citation type="submission" date="2021-02" db="EMBL/GenBank/DDBJ databases">
        <title>Plant Genome Project.</title>
        <authorList>
            <person name="Zhang R.-G."/>
        </authorList>
    </citation>
    <scope>NUCLEOTIDE SEQUENCE [LARGE SCALE GENOMIC DNA]</scope>
    <source>
        <tissue evidence="8">Leaves</tissue>
    </source>
</reference>
<dbReference type="SUPFAM" id="SSF51735">
    <property type="entry name" value="NAD(P)-binding Rossmann-fold domains"/>
    <property type="match status" value="1"/>
</dbReference>
<comment type="caution">
    <text evidence="8">The sequence shown here is derived from an EMBL/GenBank/DDBJ whole genome shotgun (WGS) entry which is preliminary data.</text>
</comment>
<dbReference type="PROSITE" id="PS00767">
    <property type="entry name" value="THF_DHG_CYH_2"/>
    <property type="match status" value="1"/>
</dbReference>
<dbReference type="Gene3D" id="3.40.50.10860">
    <property type="entry name" value="Leucine Dehydrogenase, chain A, domain 1"/>
    <property type="match status" value="1"/>
</dbReference>
<evidence type="ECO:0000259" key="7">
    <source>
        <dbReference type="Pfam" id="PF02882"/>
    </source>
</evidence>
<dbReference type="Gene3D" id="3.40.50.720">
    <property type="entry name" value="NAD(P)-binding Rossmann-like Domain"/>
    <property type="match status" value="1"/>
</dbReference>
<accession>A0ABQ8H576</accession>
<evidence type="ECO:0000313" key="9">
    <source>
        <dbReference type="Proteomes" id="UP000827721"/>
    </source>
</evidence>
<keyword evidence="9" id="KW-1185">Reference proteome</keyword>
<evidence type="ECO:0000256" key="5">
    <source>
        <dbReference type="ARBA" id="ARBA00023268"/>
    </source>
</evidence>
<evidence type="ECO:0000313" key="8">
    <source>
        <dbReference type="EMBL" id="KAH7548457.1"/>
    </source>
</evidence>
<keyword evidence="4" id="KW-0560">Oxidoreductase</keyword>
<evidence type="ECO:0000259" key="6">
    <source>
        <dbReference type="Pfam" id="PF00763"/>
    </source>
</evidence>
<dbReference type="Pfam" id="PF02882">
    <property type="entry name" value="THF_DHG_CYH_C"/>
    <property type="match status" value="1"/>
</dbReference>
<dbReference type="Proteomes" id="UP000827721">
    <property type="component" value="Unassembled WGS sequence"/>
</dbReference>
<dbReference type="Pfam" id="PF00763">
    <property type="entry name" value="THF_DHG_CYH"/>
    <property type="match status" value="1"/>
</dbReference>
<dbReference type="SUPFAM" id="SSF53223">
    <property type="entry name" value="Aminoacid dehydrogenase-like, N-terminal domain"/>
    <property type="match status" value="1"/>
</dbReference>
<dbReference type="InterPro" id="IPR000672">
    <property type="entry name" value="THF_DH/CycHdrlase"/>
</dbReference>
<dbReference type="PANTHER" id="PTHR48099:SF13">
    <property type="entry name" value="METHYLENETETRAHYDROFOLATE DEHYDROGENASE"/>
    <property type="match status" value="1"/>
</dbReference>
<dbReference type="PRINTS" id="PR00085">
    <property type="entry name" value="THFDHDRGNASE"/>
</dbReference>
<name>A0ABQ8H576_9ROSI</name>
<evidence type="ECO:0000256" key="2">
    <source>
        <dbReference type="ARBA" id="ARBA00022563"/>
    </source>
</evidence>
<feature type="domain" description="Tetrahydrofolate dehydrogenase/cyclohydrolase catalytic" evidence="6">
    <location>
        <begin position="52"/>
        <end position="167"/>
    </location>
</feature>
<dbReference type="CDD" id="cd01080">
    <property type="entry name" value="NAD_bind_m-THF_DH_Cyclohyd"/>
    <property type="match status" value="1"/>
</dbReference>
<dbReference type="InterPro" id="IPR020631">
    <property type="entry name" value="THF_DH/CycHdrlase_NAD-bd_dom"/>
</dbReference>